<gene>
    <name evidence="1" type="ORF">SAMN05192565_1583</name>
</gene>
<protein>
    <recommendedName>
        <fullName evidence="3">Methyltransferase domain-containing protein</fullName>
    </recommendedName>
</protein>
<accession>A0A1I2XP75</accession>
<dbReference type="OrthoDB" id="5195124at2"/>
<name>A0A1I2XP75_9HYPH</name>
<dbReference type="CDD" id="cd02440">
    <property type="entry name" value="AdoMet_MTases"/>
    <property type="match status" value="1"/>
</dbReference>
<organism evidence="1 2">
    <name type="scientific">Methylobacterium gossipiicola</name>
    <dbReference type="NCBI Taxonomy" id="582675"/>
    <lineage>
        <taxon>Bacteria</taxon>
        <taxon>Pseudomonadati</taxon>
        <taxon>Pseudomonadota</taxon>
        <taxon>Alphaproteobacteria</taxon>
        <taxon>Hyphomicrobiales</taxon>
        <taxon>Methylobacteriaceae</taxon>
        <taxon>Methylobacterium</taxon>
    </lineage>
</organism>
<evidence type="ECO:0008006" key="3">
    <source>
        <dbReference type="Google" id="ProtNLM"/>
    </source>
</evidence>
<dbReference type="AlphaFoldDB" id="A0A1I2XP75"/>
<dbReference type="RefSeq" id="WP_143103837.1">
    <property type="nucleotide sequence ID" value="NZ_FOPM01000058.1"/>
</dbReference>
<evidence type="ECO:0000313" key="2">
    <source>
        <dbReference type="Proteomes" id="UP000199229"/>
    </source>
</evidence>
<dbReference type="Gene3D" id="3.40.50.150">
    <property type="entry name" value="Vaccinia Virus protein VP39"/>
    <property type="match status" value="1"/>
</dbReference>
<dbReference type="SUPFAM" id="SSF53335">
    <property type="entry name" value="S-adenosyl-L-methionine-dependent methyltransferases"/>
    <property type="match status" value="1"/>
</dbReference>
<dbReference type="InterPro" id="IPR029063">
    <property type="entry name" value="SAM-dependent_MTases_sf"/>
</dbReference>
<proteinExistence type="predicted"/>
<dbReference type="EMBL" id="FOPM01000058">
    <property type="protein sequence ID" value="SFH15293.1"/>
    <property type="molecule type" value="Genomic_DNA"/>
</dbReference>
<reference evidence="2" key="1">
    <citation type="submission" date="2016-10" db="EMBL/GenBank/DDBJ databases">
        <authorList>
            <person name="Varghese N."/>
            <person name="Submissions S."/>
        </authorList>
    </citation>
    <scope>NUCLEOTIDE SEQUENCE [LARGE SCALE GENOMIC DNA]</scope>
    <source>
        <strain evidence="2">Gh-105</strain>
    </source>
</reference>
<dbReference type="STRING" id="582675.SAMN05192565_1583"/>
<evidence type="ECO:0000313" key="1">
    <source>
        <dbReference type="EMBL" id="SFH15293.1"/>
    </source>
</evidence>
<sequence>MTANFEKRTASIQNSFDIFSGQWCSDVPIYGGGNAQLFFDARIRLFDEAIGGFAGKKVLELGPLEAGHTYAMTLFGASEIVAVEANRDAFLRCLVVKEAFNLNARFLCGDFERYMGNKPPKVDVVLASGVLYHMKDPLSLIESICNTAEQACFWTHYYDKELIDNNEHLRPKFAPPETLRFKGRTILASKQSYLTDIERTDFAGGMEGYSYWLSLEGLSEAFEALGFKMTIHDMQRDHPHGAGVTFTVKRCK</sequence>
<keyword evidence="2" id="KW-1185">Reference proteome</keyword>
<dbReference type="Proteomes" id="UP000199229">
    <property type="component" value="Unassembled WGS sequence"/>
</dbReference>